<dbReference type="EMBL" id="JBHFFA010000006">
    <property type="protein sequence ID" value="KAL2622819.1"/>
    <property type="molecule type" value="Genomic_DNA"/>
</dbReference>
<organism evidence="7 8">
    <name type="scientific">Riccia fluitans</name>
    <dbReference type="NCBI Taxonomy" id="41844"/>
    <lineage>
        <taxon>Eukaryota</taxon>
        <taxon>Viridiplantae</taxon>
        <taxon>Streptophyta</taxon>
        <taxon>Embryophyta</taxon>
        <taxon>Marchantiophyta</taxon>
        <taxon>Marchantiopsida</taxon>
        <taxon>Marchantiidae</taxon>
        <taxon>Marchantiales</taxon>
        <taxon>Ricciaceae</taxon>
        <taxon>Riccia</taxon>
    </lineage>
</organism>
<accession>A0ABD1YBK0</accession>
<dbReference type="SMART" id="SM00584">
    <property type="entry name" value="TLDc"/>
    <property type="match status" value="1"/>
</dbReference>
<feature type="domain" description="TLDc" evidence="6">
    <location>
        <begin position="226"/>
        <end position="389"/>
    </location>
</feature>
<proteinExistence type="inferred from homology"/>
<evidence type="ECO:0000256" key="2">
    <source>
        <dbReference type="ARBA" id="ARBA00009540"/>
    </source>
</evidence>
<name>A0ABD1YBK0_9MARC</name>
<feature type="compositionally biased region" description="Basic and acidic residues" evidence="5">
    <location>
        <begin position="102"/>
        <end position="118"/>
    </location>
</feature>
<feature type="region of interest" description="Disordered" evidence="5">
    <location>
        <begin position="57"/>
        <end position="85"/>
    </location>
</feature>
<evidence type="ECO:0000256" key="4">
    <source>
        <dbReference type="ARBA" id="ARBA00040604"/>
    </source>
</evidence>
<dbReference type="GO" id="GO:0005739">
    <property type="term" value="C:mitochondrion"/>
    <property type="evidence" value="ECO:0007669"/>
    <property type="project" value="UniProtKB-SubCell"/>
</dbReference>
<comment type="similarity">
    <text evidence="2">Belongs to the OXR1 family.</text>
</comment>
<dbReference type="PANTHER" id="PTHR23354">
    <property type="entry name" value="NUCLEOLAR PROTEIN 7/ESTROGEN RECEPTOR COACTIVATOR-RELATED"/>
    <property type="match status" value="1"/>
</dbReference>
<evidence type="ECO:0000313" key="7">
    <source>
        <dbReference type="EMBL" id="KAL2622819.1"/>
    </source>
</evidence>
<comment type="subcellular location">
    <subcellularLocation>
        <location evidence="1">Mitochondrion</location>
    </subcellularLocation>
</comment>
<comment type="caution">
    <text evidence="7">The sequence shown here is derived from an EMBL/GenBank/DDBJ whole genome shotgun (WGS) entry which is preliminary data.</text>
</comment>
<dbReference type="PROSITE" id="PS51886">
    <property type="entry name" value="TLDC"/>
    <property type="match status" value="1"/>
</dbReference>
<keyword evidence="3" id="KW-0496">Mitochondrion</keyword>
<evidence type="ECO:0000256" key="1">
    <source>
        <dbReference type="ARBA" id="ARBA00004173"/>
    </source>
</evidence>
<keyword evidence="8" id="KW-1185">Reference proteome</keyword>
<dbReference type="Proteomes" id="UP001605036">
    <property type="component" value="Unassembled WGS sequence"/>
</dbReference>
<dbReference type="PANTHER" id="PTHR23354:SF62">
    <property type="entry name" value="MUSTARD, ISOFORM V"/>
    <property type="match status" value="1"/>
</dbReference>
<dbReference type="InterPro" id="IPR006571">
    <property type="entry name" value="TLDc_dom"/>
</dbReference>
<evidence type="ECO:0000256" key="3">
    <source>
        <dbReference type="ARBA" id="ARBA00023128"/>
    </source>
</evidence>
<evidence type="ECO:0000313" key="8">
    <source>
        <dbReference type="Proteomes" id="UP001605036"/>
    </source>
</evidence>
<dbReference type="Pfam" id="PF07534">
    <property type="entry name" value="TLD"/>
    <property type="match status" value="1"/>
</dbReference>
<protein>
    <recommendedName>
        <fullName evidence="4">Oxidation resistance protein 1</fullName>
    </recommendedName>
</protein>
<evidence type="ECO:0000259" key="6">
    <source>
        <dbReference type="PROSITE" id="PS51886"/>
    </source>
</evidence>
<feature type="region of interest" description="Disordered" evidence="5">
    <location>
        <begin position="102"/>
        <end position="140"/>
    </location>
</feature>
<sequence>MQKADRESSEPLHSWDWREWAKDRKMWLSGSSFWMCWRRVGKENPLGKPLLEEARNLVGKYKRKPPSSPPPEPKEPEENFEGPDTSSLTAFLLSLLSCTESKSKYKDDKSKEDDKVGDNGEGAASSQSRVVRSRRETDNKKTGTIVDAQAGEELQEGVIIKEGNEDKGDIPAYVGDDPDADWQLVSKKDVAVSEPAVDGDGVSQGLTAPESPAKPLVLPEMSDESVLIPEALRTVLYSALPTLALGRQWVLLYSTAKHGISLRTLYRKAAILPGPCLLVAGDRLGAIFGGLLSSPLKPTLKQKYQGTNESFVFTNVAGDPKVYRSTGSNRYYVLCTDEALAFGGGGHFALYLDSDLLHGTSADCETYGNHCLATTEEFALTHVELWGFAHTSRYTPNYASFKEPEEAPGFSSCPSLQLVTDLLGWF</sequence>
<gene>
    <name evidence="7" type="ORF">R1flu_003024</name>
</gene>
<dbReference type="AlphaFoldDB" id="A0ABD1YBK0"/>
<reference evidence="7 8" key="1">
    <citation type="submission" date="2024-09" db="EMBL/GenBank/DDBJ databases">
        <title>Chromosome-scale assembly of Riccia fluitans.</title>
        <authorList>
            <person name="Paukszto L."/>
            <person name="Sawicki J."/>
            <person name="Karawczyk K."/>
            <person name="Piernik-Szablinska J."/>
            <person name="Szczecinska M."/>
            <person name="Mazdziarz M."/>
        </authorList>
    </citation>
    <scope>NUCLEOTIDE SEQUENCE [LARGE SCALE GENOMIC DNA]</scope>
    <source>
        <strain evidence="7">Rf_01</strain>
        <tissue evidence="7">Aerial parts of the thallus</tissue>
    </source>
</reference>
<evidence type="ECO:0000256" key="5">
    <source>
        <dbReference type="SAM" id="MobiDB-lite"/>
    </source>
</evidence>